<gene>
    <name evidence="3" type="ORF">PCOR1329_LOCUS74830</name>
</gene>
<evidence type="ECO:0000313" key="3">
    <source>
        <dbReference type="EMBL" id="CAK0896332.1"/>
    </source>
</evidence>
<feature type="compositionally biased region" description="Gly residues" evidence="2">
    <location>
        <begin position="91"/>
        <end position="100"/>
    </location>
</feature>
<proteinExistence type="predicted"/>
<dbReference type="Proteomes" id="UP001189429">
    <property type="component" value="Unassembled WGS sequence"/>
</dbReference>
<feature type="region of interest" description="Disordered" evidence="2">
    <location>
        <begin position="78"/>
        <end position="132"/>
    </location>
</feature>
<comment type="caution">
    <text evidence="3">The sequence shown here is derived from an EMBL/GenBank/DDBJ whole genome shotgun (WGS) entry which is preliminary data.</text>
</comment>
<feature type="coiled-coil region" evidence="1">
    <location>
        <begin position="43"/>
        <end position="73"/>
    </location>
</feature>
<dbReference type="EMBL" id="CAUYUJ010020171">
    <property type="protein sequence ID" value="CAK0896332.1"/>
    <property type="molecule type" value="Genomic_DNA"/>
</dbReference>
<sequence length="132" mass="13608">MGSQAGGGGPGPLTAAIAAARLDRMFIWTPAVPGAIDLMSSEAESLRAITKEEERLAKEAEALAEEASRLEAMSVEEWGAAQPEADDAGPPEGGEAGGCWGSVPPPPIAQLRSEETPVGGRSSQRPWPSARC</sequence>
<accession>A0ABN9XE57</accession>
<evidence type="ECO:0000256" key="1">
    <source>
        <dbReference type="SAM" id="Coils"/>
    </source>
</evidence>
<keyword evidence="1" id="KW-0175">Coiled coil</keyword>
<evidence type="ECO:0000256" key="2">
    <source>
        <dbReference type="SAM" id="MobiDB-lite"/>
    </source>
</evidence>
<organism evidence="3 4">
    <name type="scientific">Prorocentrum cordatum</name>
    <dbReference type="NCBI Taxonomy" id="2364126"/>
    <lineage>
        <taxon>Eukaryota</taxon>
        <taxon>Sar</taxon>
        <taxon>Alveolata</taxon>
        <taxon>Dinophyceae</taxon>
        <taxon>Prorocentrales</taxon>
        <taxon>Prorocentraceae</taxon>
        <taxon>Prorocentrum</taxon>
    </lineage>
</organism>
<evidence type="ECO:0000313" key="4">
    <source>
        <dbReference type="Proteomes" id="UP001189429"/>
    </source>
</evidence>
<protein>
    <submittedName>
        <fullName evidence="3">Uncharacterized protein</fullName>
    </submittedName>
</protein>
<name>A0ABN9XE57_9DINO</name>
<keyword evidence="4" id="KW-1185">Reference proteome</keyword>
<reference evidence="3" key="1">
    <citation type="submission" date="2023-10" db="EMBL/GenBank/DDBJ databases">
        <authorList>
            <person name="Chen Y."/>
            <person name="Shah S."/>
            <person name="Dougan E. K."/>
            <person name="Thang M."/>
            <person name="Chan C."/>
        </authorList>
    </citation>
    <scope>NUCLEOTIDE SEQUENCE [LARGE SCALE GENOMIC DNA]</scope>
</reference>